<organism evidence="2 3">
    <name type="scientific">Myroides indicus</name>
    <dbReference type="NCBI Taxonomy" id="1323422"/>
    <lineage>
        <taxon>Bacteria</taxon>
        <taxon>Pseudomonadati</taxon>
        <taxon>Bacteroidota</taxon>
        <taxon>Flavobacteriia</taxon>
        <taxon>Flavobacteriales</taxon>
        <taxon>Flavobacteriaceae</taxon>
        <taxon>Myroides</taxon>
    </lineage>
</organism>
<name>A0A4R7F473_9FLAO</name>
<feature type="transmembrane region" description="Helical" evidence="1">
    <location>
        <begin position="9"/>
        <end position="27"/>
    </location>
</feature>
<dbReference type="Proteomes" id="UP000295215">
    <property type="component" value="Unassembled WGS sequence"/>
</dbReference>
<keyword evidence="1" id="KW-0812">Transmembrane</keyword>
<sequence length="109" mass="12668">MLLKNKNKVLISTMLFLLVAGILVLFYRNFQTSFSQLKTSNSSIDAKYIGYNKELDSLFDYNSPLLKIKIDELHHLAVESKDTLLLAYTYFYKAKAFKNYSKKDSVFFS</sequence>
<dbReference type="AlphaFoldDB" id="A0A4R7F473"/>
<dbReference type="RefSeq" id="WP_133712672.1">
    <property type="nucleotide sequence ID" value="NZ_SOAG01000014.1"/>
</dbReference>
<proteinExistence type="predicted"/>
<comment type="caution">
    <text evidence="2">The sequence shown here is derived from an EMBL/GenBank/DDBJ whole genome shotgun (WGS) entry which is preliminary data.</text>
</comment>
<dbReference type="EMBL" id="SOAG01000014">
    <property type="protein sequence ID" value="TDS57925.1"/>
    <property type="molecule type" value="Genomic_DNA"/>
</dbReference>
<evidence type="ECO:0000313" key="3">
    <source>
        <dbReference type="Proteomes" id="UP000295215"/>
    </source>
</evidence>
<protein>
    <submittedName>
        <fullName evidence="2">Uncharacterized protein</fullName>
    </submittedName>
</protein>
<evidence type="ECO:0000256" key="1">
    <source>
        <dbReference type="SAM" id="Phobius"/>
    </source>
</evidence>
<evidence type="ECO:0000313" key="2">
    <source>
        <dbReference type="EMBL" id="TDS57925.1"/>
    </source>
</evidence>
<keyword evidence="1" id="KW-1133">Transmembrane helix</keyword>
<reference evidence="2 3" key="1">
    <citation type="submission" date="2019-03" db="EMBL/GenBank/DDBJ databases">
        <title>Genomic Encyclopedia of Archaeal and Bacterial Type Strains, Phase II (KMG-II): from individual species to whole genera.</title>
        <authorList>
            <person name="Goeker M."/>
        </authorList>
    </citation>
    <scope>NUCLEOTIDE SEQUENCE [LARGE SCALE GENOMIC DNA]</scope>
    <source>
        <strain evidence="2 3">DSM 28213</strain>
    </source>
</reference>
<gene>
    <name evidence="2" type="ORF">C8P70_11458</name>
</gene>
<keyword evidence="1" id="KW-0472">Membrane</keyword>
<accession>A0A4R7F473</accession>
<keyword evidence="3" id="KW-1185">Reference proteome</keyword>